<organism evidence="8 9">
    <name type="scientific">Mariniradius sediminis</name>
    <dbReference type="NCBI Taxonomy" id="2909237"/>
    <lineage>
        <taxon>Bacteria</taxon>
        <taxon>Pseudomonadati</taxon>
        <taxon>Bacteroidota</taxon>
        <taxon>Cytophagia</taxon>
        <taxon>Cytophagales</taxon>
        <taxon>Cyclobacteriaceae</taxon>
        <taxon>Mariniradius</taxon>
    </lineage>
</organism>
<dbReference type="RefSeq" id="WP_234862791.1">
    <property type="nucleotide sequence ID" value="NZ_JAKEVZ010000018.1"/>
</dbReference>
<reference evidence="8 9" key="1">
    <citation type="submission" date="2022-01" db="EMBL/GenBank/DDBJ databases">
        <title>Mariniradius saccharolyticus sp. nov., isolated from sediment of a river.</title>
        <authorList>
            <person name="Liu H."/>
        </authorList>
    </citation>
    <scope>NUCLEOTIDE SEQUENCE [LARGE SCALE GENOMIC DNA]</scope>
    <source>
        <strain evidence="8 9">RY-2</strain>
    </source>
</reference>
<protein>
    <submittedName>
        <fullName evidence="8">TlpA family protein disulfide reductase</fullName>
    </submittedName>
</protein>
<feature type="domain" description="Thioredoxin" evidence="7">
    <location>
        <begin position="326"/>
        <end position="466"/>
    </location>
</feature>
<evidence type="ECO:0000256" key="1">
    <source>
        <dbReference type="ARBA" id="ARBA00004196"/>
    </source>
</evidence>
<evidence type="ECO:0000259" key="7">
    <source>
        <dbReference type="PROSITE" id="PS51352"/>
    </source>
</evidence>
<dbReference type="InterPro" id="IPR036249">
    <property type="entry name" value="Thioredoxin-like_sf"/>
</dbReference>
<dbReference type="Proteomes" id="UP001201449">
    <property type="component" value="Unassembled WGS sequence"/>
</dbReference>
<keyword evidence="3" id="KW-1015">Disulfide bond</keyword>
<accession>A0ABS9C0B0</accession>
<dbReference type="SUPFAM" id="SSF52833">
    <property type="entry name" value="Thioredoxin-like"/>
    <property type="match status" value="1"/>
</dbReference>
<evidence type="ECO:0000256" key="3">
    <source>
        <dbReference type="ARBA" id="ARBA00023157"/>
    </source>
</evidence>
<dbReference type="InterPro" id="IPR013740">
    <property type="entry name" value="Redoxin"/>
</dbReference>
<keyword evidence="9" id="KW-1185">Reference proteome</keyword>
<keyword evidence="6" id="KW-0732">Signal</keyword>
<evidence type="ECO:0000256" key="4">
    <source>
        <dbReference type="ARBA" id="ARBA00023284"/>
    </source>
</evidence>
<evidence type="ECO:0000313" key="9">
    <source>
        <dbReference type="Proteomes" id="UP001201449"/>
    </source>
</evidence>
<evidence type="ECO:0000256" key="6">
    <source>
        <dbReference type="SAM" id="SignalP"/>
    </source>
</evidence>
<comment type="caution">
    <text evidence="8">The sequence shown here is derived from an EMBL/GenBank/DDBJ whole genome shotgun (WGS) entry which is preliminary data.</text>
</comment>
<name>A0ABS9C0B0_9BACT</name>
<feature type="chain" id="PRO_5045404755" evidence="6">
    <location>
        <begin position="18"/>
        <end position="467"/>
    </location>
</feature>
<evidence type="ECO:0000256" key="2">
    <source>
        <dbReference type="ARBA" id="ARBA00022748"/>
    </source>
</evidence>
<evidence type="ECO:0000313" key="8">
    <source>
        <dbReference type="EMBL" id="MCF1752959.1"/>
    </source>
</evidence>
<dbReference type="InterPro" id="IPR050553">
    <property type="entry name" value="Thioredoxin_ResA/DsbE_sf"/>
</dbReference>
<feature type="signal peptide" evidence="6">
    <location>
        <begin position="1"/>
        <end position="17"/>
    </location>
</feature>
<dbReference type="PANTHER" id="PTHR42852:SF6">
    <property type="entry name" value="THIOL:DISULFIDE INTERCHANGE PROTEIN DSBE"/>
    <property type="match status" value="1"/>
</dbReference>
<keyword evidence="4" id="KW-0676">Redox-active center</keyword>
<keyword evidence="2" id="KW-0201">Cytochrome c-type biogenesis</keyword>
<sequence>MKTIQKILALSTLMAWACSSPPQEPDYSITIAGKISNPGAATIKVSLDDDLATDSLDADGNFVLNFEHKETESFMVQSGDLRFTLYLSPGDSIFLTGDAKEFGKTFKAEGSKALENSYLRKKIITSNESGLDNWMELMKHPKDVYFAKKDSMLALVKRPFEELSANPQADQAFLEMENAYFKYQSLFMDAMYPMYHGYINKIHADSVDFPVEETKKAIRNLTLDDPKLLRVQPFLNMLDLRIGEATTEVLKIDSTLKYEDVNWNVVDTLVKNQDVKDFLRFQAIKMNLEYRGPVHAEKDIQKFKASTKSEKYLGKLDRLVAKWEPISPGKPIPDFSFTDIKGQPVKISDLKGKLVYIDIWATWCGPCIAEHPHWDKLKADYKDKDVAFLTVSIDDSREPWEKMVKEKKMDGLQWFAENAWQSELAQHFMVNGIPRFLLLDKEGKIIDPSADRPSGPIRETLDKHLQS</sequence>
<dbReference type="InterPro" id="IPR013766">
    <property type="entry name" value="Thioredoxin_domain"/>
</dbReference>
<dbReference type="PANTHER" id="PTHR42852">
    <property type="entry name" value="THIOL:DISULFIDE INTERCHANGE PROTEIN DSBE"/>
    <property type="match status" value="1"/>
</dbReference>
<dbReference type="CDD" id="cd02966">
    <property type="entry name" value="TlpA_like_family"/>
    <property type="match status" value="1"/>
</dbReference>
<gene>
    <name evidence="8" type="ORF">L0U89_18010</name>
</gene>
<evidence type="ECO:0000256" key="5">
    <source>
        <dbReference type="SAM" id="MobiDB-lite"/>
    </source>
</evidence>
<dbReference type="EMBL" id="JAKEVZ010000018">
    <property type="protein sequence ID" value="MCF1752959.1"/>
    <property type="molecule type" value="Genomic_DNA"/>
</dbReference>
<dbReference type="PROSITE" id="PS51352">
    <property type="entry name" value="THIOREDOXIN_2"/>
    <property type="match status" value="1"/>
</dbReference>
<comment type="subcellular location">
    <subcellularLocation>
        <location evidence="1">Cell envelope</location>
    </subcellularLocation>
</comment>
<proteinExistence type="predicted"/>
<dbReference type="Gene3D" id="3.40.30.10">
    <property type="entry name" value="Glutaredoxin"/>
    <property type="match status" value="1"/>
</dbReference>
<feature type="region of interest" description="Disordered" evidence="5">
    <location>
        <begin position="448"/>
        <end position="467"/>
    </location>
</feature>
<dbReference type="Pfam" id="PF08534">
    <property type="entry name" value="Redoxin"/>
    <property type="match status" value="1"/>
</dbReference>